<proteinExistence type="predicted"/>
<evidence type="ECO:0000313" key="1">
    <source>
        <dbReference type="EMBL" id="GAG13140.1"/>
    </source>
</evidence>
<accession>X0V4W2</accession>
<reference evidence="1" key="1">
    <citation type="journal article" date="2014" name="Front. Microbiol.">
        <title>High frequency of phylogenetically diverse reductive dehalogenase-homologous genes in deep subseafloor sedimentary metagenomes.</title>
        <authorList>
            <person name="Kawai M."/>
            <person name="Futagami T."/>
            <person name="Toyoda A."/>
            <person name="Takaki Y."/>
            <person name="Nishi S."/>
            <person name="Hori S."/>
            <person name="Arai W."/>
            <person name="Tsubouchi T."/>
            <person name="Morono Y."/>
            <person name="Uchiyama I."/>
            <person name="Ito T."/>
            <person name="Fujiyama A."/>
            <person name="Inagaki F."/>
            <person name="Takami H."/>
        </authorList>
    </citation>
    <scope>NUCLEOTIDE SEQUENCE</scope>
    <source>
        <strain evidence="1">Expedition CK06-06</strain>
    </source>
</reference>
<organism evidence="1">
    <name type="scientific">marine sediment metagenome</name>
    <dbReference type="NCBI Taxonomy" id="412755"/>
    <lineage>
        <taxon>unclassified sequences</taxon>
        <taxon>metagenomes</taxon>
        <taxon>ecological metagenomes</taxon>
    </lineage>
</organism>
<protein>
    <submittedName>
        <fullName evidence="1">Uncharacterized protein</fullName>
    </submittedName>
</protein>
<name>X0V4W2_9ZZZZ</name>
<gene>
    <name evidence="1" type="ORF">S01H1_37612</name>
</gene>
<sequence length="59" mass="6845">MPPVKPEPLVRLEARLDPLVRLVKKVPRVPLALRQVRPAPLERQARVKQEQLDRLAHRA</sequence>
<comment type="caution">
    <text evidence="1">The sequence shown here is derived from an EMBL/GenBank/DDBJ whole genome shotgun (WGS) entry which is preliminary data.</text>
</comment>
<dbReference type="EMBL" id="BARS01023628">
    <property type="protein sequence ID" value="GAG13140.1"/>
    <property type="molecule type" value="Genomic_DNA"/>
</dbReference>
<dbReference type="AlphaFoldDB" id="X0V4W2"/>